<proteinExistence type="predicted"/>
<reference evidence="2" key="1">
    <citation type="journal article" date="2018" name="Data Brief">
        <title>Genome sequence data from 17 accessions of Ensete ventricosum, a staple food crop for millions in Ethiopia.</title>
        <authorList>
            <person name="Yemataw Z."/>
            <person name="Muzemil S."/>
            <person name="Ambachew D."/>
            <person name="Tripathi L."/>
            <person name="Tesfaye K."/>
            <person name="Chala A."/>
            <person name="Farbos A."/>
            <person name="O'Neill P."/>
            <person name="Moore K."/>
            <person name="Grant M."/>
            <person name="Studholme D.J."/>
        </authorList>
    </citation>
    <scope>NUCLEOTIDE SEQUENCE [LARGE SCALE GENOMIC DNA]</scope>
    <source>
        <tissue evidence="2">Leaf</tissue>
    </source>
</reference>
<feature type="region of interest" description="Disordered" evidence="1">
    <location>
        <begin position="69"/>
        <end position="88"/>
    </location>
</feature>
<accession>A0A445MA04</accession>
<dbReference type="Proteomes" id="UP000290560">
    <property type="component" value="Unassembled WGS sequence"/>
</dbReference>
<feature type="compositionally biased region" description="Acidic residues" evidence="1">
    <location>
        <begin position="69"/>
        <end position="81"/>
    </location>
</feature>
<organism evidence="2">
    <name type="scientific">Ensete ventricosum</name>
    <name type="common">Abyssinian banana</name>
    <name type="synonym">Musa ensete</name>
    <dbReference type="NCBI Taxonomy" id="4639"/>
    <lineage>
        <taxon>Eukaryota</taxon>
        <taxon>Viridiplantae</taxon>
        <taxon>Streptophyta</taxon>
        <taxon>Embryophyta</taxon>
        <taxon>Tracheophyta</taxon>
        <taxon>Spermatophyta</taxon>
        <taxon>Magnoliopsida</taxon>
        <taxon>Liliopsida</taxon>
        <taxon>Zingiberales</taxon>
        <taxon>Musaceae</taxon>
        <taxon>Ensete</taxon>
    </lineage>
</organism>
<feature type="region of interest" description="Disordered" evidence="1">
    <location>
        <begin position="1"/>
        <end position="25"/>
    </location>
</feature>
<name>A0A445MA04_ENSVE</name>
<dbReference type="EMBL" id="KV875484">
    <property type="protein sequence ID" value="RZR71048.1"/>
    <property type="molecule type" value="Genomic_DNA"/>
</dbReference>
<sequence length="88" mass="10200">MIGTSTPTVSQHGGNSRAATTPLRNVRLKKLTREELRDRSVKGLCWHYDKPWSCDHYCKKGRLPMIESIEESEEEDLEPEEENMKENP</sequence>
<protein>
    <submittedName>
        <fullName evidence="2">Uncharacterized protein</fullName>
    </submittedName>
</protein>
<evidence type="ECO:0000313" key="2">
    <source>
        <dbReference type="EMBL" id="RZR71048.1"/>
    </source>
</evidence>
<dbReference type="AlphaFoldDB" id="A0A445MA04"/>
<gene>
    <name evidence="2" type="ORF">BHM03_00002998</name>
</gene>
<evidence type="ECO:0000256" key="1">
    <source>
        <dbReference type="SAM" id="MobiDB-lite"/>
    </source>
</evidence>
<feature type="compositionally biased region" description="Polar residues" evidence="1">
    <location>
        <begin position="1"/>
        <end position="23"/>
    </location>
</feature>